<dbReference type="Gene3D" id="3.40.50.150">
    <property type="entry name" value="Vaccinia Virus protein VP39"/>
    <property type="match status" value="1"/>
</dbReference>
<dbReference type="InterPro" id="IPR049560">
    <property type="entry name" value="MeTrfase_RsmB-F_NOP2_cat"/>
</dbReference>
<reference evidence="16 17" key="1">
    <citation type="journal article" date="2018" name="Int. J. Syst. Evol. Microbiol.">
        <title>Planococcus salinus sp. nov., a moderately halophilic bacterium isolated from a saline-alkali soil.</title>
        <authorList>
            <person name="Gan L."/>
        </authorList>
    </citation>
    <scope>NUCLEOTIDE SEQUENCE [LARGE SCALE GENOMIC DNA]</scope>
    <source>
        <strain evidence="16 17">LCB217</strain>
    </source>
</reference>
<dbReference type="Gene3D" id="1.10.940.10">
    <property type="entry name" value="NusB-like"/>
    <property type="match status" value="1"/>
</dbReference>
<evidence type="ECO:0000313" key="17">
    <source>
        <dbReference type="Proteomes" id="UP000275473"/>
    </source>
</evidence>
<dbReference type="PANTHER" id="PTHR22807:SF53">
    <property type="entry name" value="RIBOSOMAL RNA SMALL SUBUNIT METHYLTRANSFERASE B-RELATED"/>
    <property type="match status" value="1"/>
</dbReference>
<sequence>MKNKKLPGNVRDAALSILWAVENKQAYSNLLLHKTLEGHGISAKNRGLLTEITYGTLQHQMTLDYYLEPYLKGKVEPWVKVLLRLSLYQMLYLDRVPERAAINEAVEIAKKRGHSGVASVVNGVLRSIQRGGVRSFNEISDPVEKIAIETSHPAWLIKRWSEQYGMEKTREMALENNKIPPQTVRVNTVRATPAEVLEMLESEGLEAVQSELVPECLVVTKGQPARSAAFEKGFITIQDESSMLPVYAMQLTPGMEVLDLCAAPGGKSTHIAEKMEDQGALYSLDLHQHKVKLIDETATRLGHSIIETAVGDGRQGVERFGAERFDRVLVDAPCSGLGVIKRKPDIKYTKKEEDFDRLQDIQFDLLTQAAQLLKPEGILVYSTCTVDSQENRGTAERFLKAHPNMEKISVSLPEALKMKNTGFVQIFPQDFGGDGFFIAAFRKRPGSAQDLTNS</sequence>
<organism evidence="16 17">
    <name type="scientific">Planococcus salinus</name>
    <dbReference type="NCBI Taxonomy" id="1848460"/>
    <lineage>
        <taxon>Bacteria</taxon>
        <taxon>Bacillati</taxon>
        <taxon>Bacillota</taxon>
        <taxon>Bacilli</taxon>
        <taxon>Bacillales</taxon>
        <taxon>Caryophanaceae</taxon>
        <taxon>Planococcus</taxon>
    </lineage>
</organism>
<dbReference type="Gene3D" id="3.30.70.1170">
    <property type="entry name" value="Sun protein, domain 3"/>
    <property type="match status" value="1"/>
</dbReference>
<evidence type="ECO:0000256" key="3">
    <source>
        <dbReference type="ARBA" id="ARBA00007494"/>
    </source>
</evidence>
<evidence type="ECO:0000256" key="13">
    <source>
        <dbReference type="ARBA" id="ARBA00047283"/>
    </source>
</evidence>
<dbReference type="CDD" id="cd02440">
    <property type="entry name" value="AdoMet_MTases"/>
    <property type="match status" value="1"/>
</dbReference>
<comment type="subcellular location">
    <subcellularLocation>
        <location evidence="2">Cytoplasm</location>
    </subcellularLocation>
</comment>
<evidence type="ECO:0000256" key="5">
    <source>
        <dbReference type="ARBA" id="ARBA00022490"/>
    </source>
</evidence>
<evidence type="ECO:0000256" key="4">
    <source>
        <dbReference type="ARBA" id="ARBA00012140"/>
    </source>
</evidence>
<feature type="binding site" evidence="14">
    <location>
        <position position="331"/>
    </location>
    <ligand>
        <name>S-adenosyl-L-methionine</name>
        <dbReference type="ChEBI" id="CHEBI:59789"/>
    </ligand>
</feature>
<keyword evidence="9 14" id="KW-0949">S-adenosyl-L-methionine</keyword>
<dbReference type="EC" id="2.1.1.176" evidence="4"/>
<evidence type="ECO:0000256" key="2">
    <source>
        <dbReference type="ARBA" id="ARBA00004496"/>
    </source>
</evidence>
<dbReference type="Pfam" id="PF01189">
    <property type="entry name" value="Methyltr_RsmB-F"/>
    <property type="match status" value="1"/>
</dbReference>
<dbReference type="Pfam" id="PF01029">
    <property type="entry name" value="NusB"/>
    <property type="match status" value="1"/>
</dbReference>
<dbReference type="EMBL" id="RIAX01000002">
    <property type="protein sequence ID" value="RNF40646.1"/>
    <property type="molecule type" value="Genomic_DNA"/>
</dbReference>
<dbReference type="Proteomes" id="UP000275473">
    <property type="component" value="Unassembled WGS sequence"/>
</dbReference>
<evidence type="ECO:0000256" key="14">
    <source>
        <dbReference type="PROSITE-ProRule" id="PRU01023"/>
    </source>
</evidence>
<name>A0A3M8PAA9_9BACL</name>
<evidence type="ECO:0000259" key="15">
    <source>
        <dbReference type="PROSITE" id="PS51686"/>
    </source>
</evidence>
<protein>
    <recommendedName>
        <fullName evidence="4">16S rRNA (cytosine(967)-C(5))-methyltransferase</fullName>
        <ecNumber evidence="4">2.1.1.176</ecNumber>
    </recommendedName>
    <alternativeName>
        <fullName evidence="11">16S rRNA m5C967 methyltransferase</fullName>
    </alternativeName>
    <alternativeName>
        <fullName evidence="12">rRNA (cytosine-C(5)-)-methyltransferase RsmB</fullName>
    </alternativeName>
</protein>
<keyword evidence="7 14" id="KW-0489">Methyltransferase</keyword>
<dbReference type="InterPro" id="IPR035926">
    <property type="entry name" value="NusB-like_sf"/>
</dbReference>
<comment type="function">
    <text evidence="1">Specifically methylates the cytosine at position 967 (m5C967) of 16S rRNA.</text>
</comment>
<dbReference type="InterPro" id="IPR054728">
    <property type="entry name" value="RsmB-like_ferredoxin"/>
</dbReference>
<evidence type="ECO:0000256" key="6">
    <source>
        <dbReference type="ARBA" id="ARBA00022552"/>
    </source>
</evidence>
<evidence type="ECO:0000256" key="10">
    <source>
        <dbReference type="ARBA" id="ARBA00022884"/>
    </source>
</evidence>
<feature type="active site" description="Nucleophile" evidence="14">
    <location>
        <position position="384"/>
    </location>
</feature>
<feature type="binding site" evidence="14">
    <location>
        <position position="312"/>
    </location>
    <ligand>
        <name>S-adenosyl-L-methionine</name>
        <dbReference type="ChEBI" id="CHEBI:59789"/>
    </ligand>
</feature>
<dbReference type="GO" id="GO:0003723">
    <property type="term" value="F:RNA binding"/>
    <property type="evidence" value="ECO:0007669"/>
    <property type="project" value="UniProtKB-UniRule"/>
</dbReference>
<comment type="caution">
    <text evidence="16">The sequence shown here is derived from an EMBL/GenBank/DDBJ whole genome shotgun (WGS) entry which is preliminary data.</text>
</comment>
<dbReference type="NCBIfam" id="TIGR00563">
    <property type="entry name" value="rsmB"/>
    <property type="match status" value="1"/>
</dbReference>
<dbReference type="OrthoDB" id="9810297at2"/>
<dbReference type="InterPro" id="IPR001678">
    <property type="entry name" value="MeTrfase_RsmB-F_NOP2_dom"/>
</dbReference>
<keyword evidence="5" id="KW-0963">Cytoplasm</keyword>
<proteinExistence type="inferred from homology"/>
<dbReference type="FunFam" id="3.40.50.150:FF:000022">
    <property type="entry name" value="Ribosomal RNA small subunit methyltransferase B"/>
    <property type="match status" value="1"/>
</dbReference>
<keyword evidence="6" id="KW-0698">rRNA processing</keyword>
<comment type="similarity">
    <text evidence="3 14">Belongs to the class I-like SAM-binding methyltransferase superfamily. RsmB/NOP family.</text>
</comment>
<accession>A0A3M8PAA9</accession>
<dbReference type="AlphaFoldDB" id="A0A3M8PAA9"/>
<dbReference type="PROSITE" id="PS51686">
    <property type="entry name" value="SAM_MT_RSMB_NOP"/>
    <property type="match status" value="1"/>
</dbReference>
<dbReference type="InterPro" id="IPR006027">
    <property type="entry name" value="NusB_RsmB_TIM44"/>
</dbReference>
<dbReference type="InterPro" id="IPR004573">
    <property type="entry name" value="rRNA_ssu_MeTfrase_B"/>
</dbReference>
<keyword evidence="17" id="KW-1185">Reference proteome</keyword>
<dbReference type="SUPFAM" id="SSF48013">
    <property type="entry name" value="NusB-like"/>
    <property type="match status" value="1"/>
</dbReference>
<dbReference type="FunFam" id="1.10.940.10:FF:000006">
    <property type="entry name" value="16S rRNA (Cytosine(967)-C(5))-methyltransferase RsmB"/>
    <property type="match status" value="1"/>
</dbReference>
<gene>
    <name evidence="16" type="primary">rsmB</name>
    <name evidence="16" type="ORF">EEX84_04270</name>
</gene>
<evidence type="ECO:0000256" key="11">
    <source>
        <dbReference type="ARBA" id="ARBA00030399"/>
    </source>
</evidence>
<dbReference type="InterPro" id="IPR023267">
    <property type="entry name" value="RCMT"/>
</dbReference>
<evidence type="ECO:0000256" key="9">
    <source>
        <dbReference type="ARBA" id="ARBA00022691"/>
    </source>
</evidence>
<dbReference type="Pfam" id="PF22458">
    <property type="entry name" value="RsmF-B_ferredox"/>
    <property type="match status" value="1"/>
</dbReference>
<evidence type="ECO:0000256" key="7">
    <source>
        <dbReference type="ARBA" id="ARBA00022603"/>
    </source>
</evidence>
<dbReference type="FunFam" id="3.30.70.1170:FF:000003">
    <property type="entry name" value="16S rRNA (Cytosine(967)-C(5))-methyltransferase RsmB"/>
    <property type="match status" value="1"/>
</dbReference>
<keyword evidence="10 14" id="KW-0694">RNA-binding</keyword>
<dbReference type="PROSITE" id="PS01153">
    <property type="entry name" value="NOL1_NOP2_SUN"/>
    <property type="match status" value="1"/>
</dbReference>
<dbReference type="RefSeq" id="WP_123164345.1">
    <property type="nucleotide sequence ID" value="NZ_RIAX01000002.1"/>
</dbReference>
<dbReference type="PANTHER" id="PTHR22807">
    <property type="entry name" value="NOP2 YEAST -RELATED NOL1/NOP2/FMU SUN DOMAIN-CONTAINING"/>
    <property type="match status" value="1"/>
</dbReference>
<dbReference type="GO" id="GO:0008649">
    <property type="term" value="F:rRNA methyltransferase activity"/>
    <property type="evidence" value="ECO:0007669"/>
    <property type="project" value="InterPro"/>
</dbReference>
<dbReference type="GO" id="GO:0005737">
    <property type="term" value="C:cytoplasm"/>
    <property type="evidence" value="ECO:0007669"/>
    <property type="project" value="UniProtKB-SubCell"/>
</dbReference>
<comment type="catalytic activity">
    <reaction evidence="13">
        <text>cytidine(967) in 16S rRNA + S-adenosyl-L-methionine = 5-methylcytidine(967) in 16S rRNA + S-adenosyl-L-homocysteine + H(+)</text>
        <dbReference type="Rhea" id="RHEA:42748"/>
        <dbReference type="Rhea" id="RHEA-COMP:10219"/>
        <dbReference type="Rhea" id="RHEA-COMP:10220"/>
        <dbReference type="ChEBI" id="CHEBI:15378"/>
        <dbReference type="ChEBI" id="CHEBI:57856"/>
        <dbReference type="ChEBI" id="CHEBI:59789"/>
        <dbReference type="ChEBI" id="CHEBI:74483"/>
        <dbReference type="ChEBI" id="CHEBI:82748"/>
        <dbReference type="EC" id="2.1.1.176"/>
    </reaction>
</comment>
<keyword evidence="8 14" id="KW-0808">Transferase</keyword>
<feature type="domain" description="SAM-dependent MTase RsmB/NOP-type" evidence="15">
    <location>
        <begin position="172"/>
        <end position="444"/>
    </location>
</feature>
<dbReference type="InterPro" id="IPR029063">
    <property type="entry name" value="SAM-dependent_MTases_sf"/>
</dbReference>
<evidence type="ECO:0000313" key="16">
    <source>
        <dbReference type="EMBL" id="RNF40646.1"/>
    </source>
</evidence>
<evidence type="ECO:0000256" key="8">
    <source>
        <dbReference type="ARBA" id="ARBA00022679"/>
    </source>
</evidence>
<dbReference type="PRINTS" id="PR02008">
    <property type="entry name" value="RCMTFAMILY"/>
</dbReference>
<dbReference type="NCBIfam" id="NF011494">
    <property type="entry name" value="PRK14902.1"/>
    <property type="match status" value="1"/>
</dbReference>
<dbReference type="GO" id="GO:0006355">
    <property type="term" value="P:regulation of DNA-templated transcription"/>
    <property type="evidence" value="ECO:0007669"/>
    <property type="project" value="InterPro"/>
</dbReference>
<dbReference type="InterPro" id="IPR018314">
    <property type="entry name" value="RsmB/NOL1/NOP2-like_CS"/>
</dbReference>
<evidence type="ECO:0000256" key="1">
    <source>
        <dbReference type="ARBA" id="ARBA00002724"/>
    </source>
</evidence>
<feature type="binding site" evidence="14">
    <location>
        <begin position="261"/>
        <end position="267"/>
    </location>
    <ligand>
        <name>S-adenosyl-L-methionine</name>
        <dbReference type="ChEBI" id="CHEBI:59789"/>
    </ligand>
</feature>
<feature type="binding site" evidence="14">
    <location>
        <position position="285"/>
    </location>
    <ligand>
        <name>S-adenosyl-L-methionine</name>
        <dbReference type="ChEBI" id="CHEBI:59789"/>
    </ligand>
</feature>
<evidence type="ECO:0000256" key="12">
    <source>
        <dbReference type="ARBA" id="ARBA00031088"/>
    </source>
</evidence>
<dbReference type="SUPFAM" id="SSF53335">
    <property type="entry name" value="S-adenosyl-L-methionine-dependent methyltransferases"/>
    <property type="match status" value="1"/>
</dbReference>